<accession>A0ACB0IY13</accession>
<proteinExistence type="predicted"/>
<name>A0ACB0IY13_TRIPR</name>
<organism evidence="1 2">
    <name type="scientific">Trifolium pratense</name>
    <name type="common">Red clover</name>
    <dbReference type="NCBI Taxonomy" id="57577"/>
    <lineage>
        <taxon>Eukaryota</taxon>
        <taxon>Viridiplantae</taxon>
        <taxon>Streptophyta</taxon>
        <taxon>Embryophyta</taxon>
        <taxon>Tracheophyta</taxon>
        <taxon>Spermatophyta</taxon>
        <taxon>Magnoliopsida</taxon>
        <taxon>eudicotyledons</taxon>
        <taxon>Gunneridae</taxon>
        <taxon>Pentapetalae</taxon>
        <taxon>rosids</taxon>
        <taxon>fabids</taxon>
        <taxon>Fabales</taxon>
        <taxon>Fabaceae</taxon>
        <taxon>Papilionoideae</taxon>
        <taxon>50 kb inversion clade</taxon>
        <taxon>NPAAA clade</taxon>
        <taxon>Hologalegina</taxon>
        <taxon>IRL clade</taxon>
        <taxon>Trifolieae</taxon>
        <taxon>Trifolium</taxon>
    </lineage>
</organism>
<protein>
    <submittedName>
        <fullName evidence="1">Uncharacterized protein</fullName>
    </submittedName>
</protein>
<sequence length="1040" mass="118436">MAVPESSSSSSFSYGFTYDVFLSFRGLDTRYGFTGNLYKALLDQGIHTFIDDEELQRGHEITPSLLEAIEESRIAIIVLSKNYASSSFCLQELVKILDCIKGKGRLVCPIFYDVDPSDVRKQTGSYGEALAMHAERFIDILPKWKIALRQVANLSGWHFKIGDGYEYEFIGKIVEHVSKKINRVALPVADYPVGLEPRMLEINSLLDAGSDDEVKMIGIHGIGGIGKTTLSIAVYNLIADQFEALCFLENVRENSNKHGLQHLQKILLSETLGEKKIKLSSVKQGISIIKHRLQQKKVLLILDDVDKIEQLEALVGGSDWLGSGSRVIITSRDKHLFESHGVNRTYELNVLNEKEALQLLTWKAFKAEKFHPRYLDVMKRVVAYASGLPLALTVMGSNLFGKNIQEWESALHRYEIIPNKEIQNILKVSFDALEEDEQSVFLDIACFYTGTKHTLTSVEKMLHVHYDACMKYHIGVLVEKSLIKINWFGGFSVHDLIEDMAKEIVRLESPDDPGKRSRLWFHEDIIQVLEDNTGTSAIKTIYLMCKNYEVELDESAFKKMKNLKTLVIKGGHFSKGPKYLPNSLRVVEWEGYPSEYLPHDFHPKKLAILNLPKSCITSLKLADSLKKFLNIKILNFDEAACLTEIPDVSSLLNLEEISLKNCKSLITIHESVGLFDKLKVLSARGCSKLRRFPPIKLMSLEQLDLSFCLNLENFPQILGKMENLTELVLEETPIKELPCSFQNLTHLQTLQLRYCGTFSLPSNFFMMPNLVEIIAWKLEGWILPKQSKSEQRIFSTLSSNVECLRLPLCKLSNDFFQTGLIWFRNVKELDLSGNNFTILPEGIKECHLLRNLCLDYCQYLREVRGIPPNLEIFSARLCKSLTSTEMLLNQELHEAGSTMFKLPGSRIPDWFEHCSSGGSISFWFRNKFPAIALCLVPDSMFVTSSIYPTVIINGNKCDLDSRDTDEYGEPSLLIEPDHTYIFDLQKMKFEDNLDEALLNNEWNHVEIMYTDANNHSMLIESGIHVLKQKSRIEDIRFTNP</sequence>
<dbReference type="Proteomes" id="UP001177021">
    <property type="component" value="Unassembled WGS sequence"/>
</dbReference>
<evidence type="ECO:0000313" key="2">
    <source>
        <dbReference type="Proteomes" id="UP001177021"/>
    </source>
</evidence>
<evidence type="ECO:0000313" key="1">
    <source>
        <dbReference type="EMBL" id="CAJ2635792.1"/>
    </source>
</evidence>
<gene>
    <name evidence="1" type="ORF">MILVUS5_LOCUS6402</name>
</gene>
<dbReference type="EMBL" id="CASHSV030000002">
    <property type="protein sequence ID" value="CAJ2635792.1"/>
    <property type="molecule type" value="Genomic_DNA"/>
</dbReference>
<reference evidence="1" key="1">
    <citation type="submission" date="2023-10" db="EMBL/GenBank/DDBJ databases">
        <authorList>
            <person name="Rodriguez Cubillos JULIANA M."/>
            <person name="De Vega J."/>
        </authorList>
    </citation>
    <scope>NUCLEOTIDE SEQUENCE</scope>
</reference>
<comment type="caution">
    <text evidence="1">The sequence shown here is derived from an EMBL/GenBank/DDBJ whole genome shotgun (WGS) entry which is preliminary data.</text>
</comment>
<keyword evidence="2" id="KW-1185">Reference proteome</keyword>